<evidence type="ECO:0000313" key="3">
    <source>
        <dbReference type="Proteomes" id="UP000626109"/>
    </source>
</evidence>
<feature type="transmembrane region" description="Helical" evidence="1">
    <location>
        <begin position="37"/>
        <end position="64"/>
    </location>
</feature>
<keyword evidence="1" id="KW-0472">Membrane</keyword>
<dbReference type="AlphaFoldDB" id="A0A813LKA9"/>
<dbReference type="EMBL" id="CAJNNW010036057">
    <property type="protein sequence ID" value="CAE8731746.1"/>
    <property type="molecule type" value="Genomic_DNA"/>
</dbReference>
<keyword evidence="1" id="KW-1133">Transmembrane helix</keyword>
<protein>
    <submittedName>
        <fullName evidence="2">Uncharacterized protein</fullName>
    </submittedName>
</protein>
<proteinExistence type="predicted"/>
<gene>
    <name evidence="2" type="ORF">PGLA2088_LOCUS46136</name>
</gene>
<evidence type="ECO:0000256" key="1">
    <source>
        <dbReference type="SAM" id="Phobius"/>
    </source>
</evidence>
<organism evidence="2 3">
    <name type="scientific">Polarella glacialis</name>
    <name type="common">Dinoflagellate</name>
    <dbReference type="NCBI Taxonomy" id="89957"/>
    <lineage>
        <taxon>Eukaryota</taxon>
        <taxon>Sar</taxon>
        <taxon>Alveolata</taxon>
        <taxon>Dinophyceae</taxon>
        <taxon>Suessiales</taxon>
        <taxon>Suessiaceae</taxon>
        <taxon>Polarella</taxon>
    </lineage>
</organism>
<evidence type="ECO:0000313" key="2">
    <source>
        <dbReference type="EMBL" id="CAE8731746.1"/>
    </source>
</evidence>
<name>A0A813LKA9_POLGL</name>
<feature type="non-terminal residue" evidence="2">
    <location>
        <position position="213"/>
    </location>
</feature>
<keyword evidence="1" id="KW-0812">Transmembrane</keyword>
<sequence length="213" mass="23196">AQVMVTGLCCAVANMLYGAAALLCHPMPSMLSSLLQWPLALPAVIVDVISISLYWCLLFVKALVITELLGLRQFPEHGVLDLVLKQLLTWSAETLTFFCDLRVLGLMALASYFTADHLIRSCFQTGGLRAVLGAWPECPSIPVLDTDPASPGNMMRSLLSCQSLCYQLVAMMSAVLNTVVILLMLKATYLDGRPTPVCILGRRGAKPELKKLK</sequence>
<feature type="transmembrane region" description="Helical" evidence="1">
    <location>
        <begin position="164"/>
        <end position="185"/>
    </location>
</feature>
<reference evidence="2" key="1">
    <citation type="submission" date="2021-02" db="EMBL/GenBank/DDBJ databases">
        <authorList>
            <person name="Dougan E. K."/>
            <person name="Rhodes N."/>
            <person name="Thang M."/>
            <person name="Chan C."/>
        </authorList>
    </citation>
    <scope>NUCLEOTIDE SEQUENCE</scope>
</reference>
<comment type="caution">
    <text evidence="2">The sequence shown here is derived from an EMBL/GenBank/DDBJ whole genome shotgun (WGS) entry which is preliminary data.</text>
</comment>
<dbReference type="Proteomes" id="UP000626109">
    <property type="component" value="Unassembled WGS sequence"/>
</dbReference>
<accession>A0A813LKA9</accession>